<gene>
    <name evidence="3" type="ORF">HXO58_00355</name>
</gene>
<feature type="compositionally biased region" description="Low complexity" evidence="1">
    <location>
        <begin position="94"/>
        <end position="104"/>
    </location>
</feature>
<comment type="caution">
    <text evidence="3">The sequence shown here is derived from an EMBL/GenBank/DDBJ whole genome shotgun (WGS) entry which is preliminary data.</text>
</comment>
<dbReference type="EMBL" id="JABZXL010000001">
    <property type="protein sequence ID" value="MBF1658274.1"/>
    <property type="molecule type" value="Genomic_DNA"/>
</dbReference>
<feature type="region of interest" description="Disordered" evidence="1">
    <location>
        <begin position="261"/>
        <end position="330"/>
    </location>
</feature>
<dbReference type="Proteomes" id="UP000713964">
    <property type="component" value="Unassembled WGS sequence"/>
</dbReference>
<feature type="compositionally biased region" description="Low complexity" evidence="1">
    <location>
        <begin position="265"/>
        <end position="297"/>
    </location>
</feature>
<evidence type="ECO:0000313" key="3">
    <source>
        <dbReference type="EMBL" id="MBF1658274.1"/>
    </source>
</evidence>
<proteinExistence type="predicted"/>
<keyword evidence="2" id="KW-0472">Membrane</keyword>
<reference evidence="3" key="1">
    <citation type="submission" date="2020-04" db="EMBL/GenBank/DDBJ databases">
        <title>Deep metagenomics examines the oral microbiome during advanced dental caries in children, revealing novel taxa and co-occurrences with host molecules.</title>
        <authorList>
            <person name="Baker J.L."/>
            <person name="Morton J.T."/>
            <person name="Dinis M."/>
            <person name="Alvarez R."/>
            <person name="Tran N.C."/>
            <person name="Knight R."/>
            <person name="Edlund A."/>
        </authorList>
    </citation>
    <scope>NUCLEOTIDE SEQUENCE</scope>
    <source>
        <strain evidence="3">JCVI_29_bin.11</strain>
    </source>
</reference>
<evidence type="ECO:0000256" key="1">
    <source>
        <dbReference type="SAM" id="MobiDB-lite"/>
    </source>
</evidence>
<keyword evidence="2" id="KW-0812">Transmembrane</keyword>
<feature type="compositionally biased region" description="Low complexity" evidence="1">
    <location>
        <begin position="24"/>
        <end position="56"/>
    </location>
</feature>
<feature type="compositionally biased region" description="Basic and acidic residues" evidence="1">
    <location>
        <begin position="105"/>
        <end position="116"/>
    </location>
</feature>
<feature type="compositionally biased region" description="Polar residues" evidence="1">
    <location>
        <begin position="1"/>
        <end position="14"/>
    </location>
</feature>
<evidence type="ECO:0000313" key="4">
    <source>
        <dbReference type="Proteomes" id="UP000713964"/>
    </source>
</evidence>
<name>A0A930PQC0_9MICC</name>
<feature type="region of interest" description="Disordered" evidence="1">
    <location>
        <begin position="1"/>
        <end position="123"/>
    </location>
</feature>
<feature type="region of interest" description="Disordered" evidence="1">
    <location>
        <begin position="219"/>
        <end position="247"/>
    </location>
</feature>
<organism evidence="3 4">
    <name type="scientific">Rothia mucilaginosa</name>
    <dbReference type="NCBI Taxonomy" id="43675"/>
    <lineage>
        <taxon>Bacteria</taxon>
        <taxon>Bacillati</taxon>
        <taxon>Actinomycetota</taxon>
        <taxon>Actinomycetes</taxon>
        <taxon>Micrococcales</taxon>
        <taxon>Micrococcaceae</taxon>
        <taxon>Rothia</taxon>
    </lineage>
</organism>
<sequence>MSTQHASQRPTRTQGAPRSRRAGSSRPAAGTPGAVGSTRASSTGGSTGASRASTRAHSGRTRTARLEPVTASQSVVRPASTAASHGGKRTSTNASRVPSSVRAAARTEETREEKPKQRNPLSTVRRRARKLSPPTMLAVFAAIPLTLIFILLLNVLIVTRQYDMVDLRAQEQQLVQENQALQQEIGFKEAPQDLAIRASTLGMFVSSSQATLNLQSSTIEGTPAPVASPTGAEGNKQENLIAPPAAGSNESYAKGIVEADKSVQQRHSQASASAKASASASASPTQQANTNQQANPAQPAPSPSASPAASAAPNAAQQPAASPAAGQAAR</sequence>
<feature type="compositionally biased region" description="Low complexity" evidence="1">
    <location>
        <begin position="305"/>
        <end position="330"/>
    </location>
</feature>
<dbReference type="AlphaFoldDB" id="A0A930PQC0"/>
<keyword evidence="2" id="KW-1133">Transmembrane helix</keyword>
<evidence type="ECO:0000256" key="2">
    <source>
        <dbReference type="SAM" id="Phobius"/>
    </source>
</evidence>
<accession>A0A930PQC0</accession>
<feature type="transmembrane region" description="Helical" evidence="2">
    <location>
        <begin position="135"/>
        <end position="158"/>
    </location>
</feature>
<protein>
    <submittedName>
        <fullName evidence="3">Amino acid ABC transporter ATPase</fullName>
    </submittedName>
</protein>